<evidence type="ECO:0000313" key="3">
    <source>
        <dbReference type="Proteomes" id="UP000248021"/>
    </source>
</evidence>
<evidence type="ECO:0000256" key="1">
    <source>
        <dbReference type="SAM" id="MobiDB-lite"/>
    </source>
</evidence>
<protein>
    <submittedName>
        <fullName evidence="2">Type IV secretory pathway VirD2 relaxase</fullName>
    </submittedName>
</protein>
<gene>
    <name evidence="2" type="ORF">C7450_10154</name>
</gene>
<dbReference type="AlphaFoldDB" id="A0A2V3UGR7"/>
<dbReference type="EMBL" id="QJJK01000001">
    <property type="protein sequence ID" value="PXW64299.1"/>
    <property type="molecule type" value="Genomic_DNA"/>
</dbReference>
<organism evidence="2 3">
    <name type="scientific">Chelatococcus asaccharovorans</name>
    <dbReference type="NCBI Taxonomy" id="28210"/>
    <lineage>
        <taxon>Bacteria</taxon>
        <taxon>Pseudomonadati</taxon>
        <taxon>Pseudomonadota</taxon>
        <taxon>Alphaproteobacteria</taxon>
        <taxon>Hyphomicrobiales</taxon>
        <taxon>Chelatococcaceae</taxon>
        <taxon>Chelatococcus</taxon>
    </lineage>
</organism>
<feature type="region of interest" description="Disordered" evidence="1">
    <location>
        <begin position="1"/>
        <end position="25"/>
    </location>
</feature>
<dbReference type="OrthoDB" id="9809969at2"/>
<dbReference type="InterPro" id="IPR021795">
    <property type="entry name" value="DUF3363"/>
</dbReference>
<dbReference type="Pfam" id="PF11843">
    <property type="entry name" value="DUF3363"/>
    <property type="match status" value="1"/>
</dbReference>
<reference evidence="2 3" key="1">
    <citation type="submission" date="2018-05" db="EMBL/GenBank/DDBJ databases">
        <title>Genomic Encyclopedia of Type Strains, Phase IV (KMG-IV): sequencing the most valuable type-strain genomes for metagenomic binning, comparative biology and taxonomic classification.</title>
        <authorList>
            <person name="Goeker M."/>
        </authorList>
    </citation>
    <scope>NUCLEOTIDE SEQUENCE [LARGE SCALE GENOMIC DNA]</scope>
    <source>
        <strain evidence="2 3">DSM 6462</strain>
    </source>
</reference>
<proteinExistence type="predicted"/>
<keyword evidence="3" id="KW-1185">Reference proteome</keyword>
<name>A0A2V3UGR7_9HYPH</name>
<sequence length="654" mass="72879">MPDRDDNRFRPRVSPPKSRGRARTPKFTARVLKAVSHSGSISDRSFRSGQARSGARLGRGHVAAKFAGQSLQDSSRRVVIKTRLVKLEKAGARSTITHLRYIERDGVTKDGSKAHAYGPGTDKADTTAFEQRGREDRHQFRFIVSPEDAVDLGDLKAFTCDLMGRMEADLGTKLDWVAVDHWNTDNPHTHIVLRGRQDDGSDLVIARDYIADGMRNRARELATEWLGPRTEMEIRNSMLREVEQERWTRVDRMIQHEADAGIVDLVSEPPDAQARFRRTVMIGRLQRLTEMGLADRTGGCVWALHDDAETALRAMGERGDIIRTMQRVMSGEKRELVVLDAMSSQTPVIGRIVDKGLADELYDRAYLVVDGIDGRAHYVPLSVSADLEALPIGGIVETRAVVERGADRTIASLAVDGVYRAEQHLAVERAEAKPGYDPESFVAAHVRRLEALRRVGIVDRMDEGVWRVPADLAERGKAHDARGLGGVDVELRSHLPLDRQTRAIGATWLDRQRFGDTSALAQTGFGASVREAMRERENFLVDQGLAERRGQRVLLVRNLLATLRDREVETAARKIVEETGLHHRAVRDGEHVGGIYRRSVMLASGRFAMLDDGVGFSLVPWRPVLEKRLGQTVAGVVRGNSVSWEFGRHKGLGI</sequence>
<comment type="caution">
    <text evidence="2">The sequence shown here is derived from an EMBL/GenBank/DDBJ whole genome shotgun (WGS) entry which is preliminary data.</text>
</comment>
<accession>A0A2V3UGR7</accession>
<evidence type="ECO:0000313" key="2">
    <source>
        <dbReference type="EMBL" id="PXW64299.1"/>
    </source>
</evidence>
<dbReference type="Proteomes" id="UP000248021">
    <property type="component" value="Unassembled WGS sequence"/>
</dbReference>